<dbReference type="InterPro" id="IPR038573">
    <property type="entry name" value="BrnT_sf"/>
</dbReference>
<evidence type="ECO:0000313" key="2">
    <source>
        <dbReference type="Proteomes" id="UP000177416"/>
    </source>
</evidence>
<accession>A0A1F5ZJ13</accession>
<protein>
    <submittedName>
        <fullName evidence="1">Toxin</fullName>
    </submittedName>
</protein>
<reference evidence="1 2" key="1">
    <citation type="journal article" date="2016" name="Nat. Commun.">
        <title>Thousands of microbial genomes shed light on interconnected biogeochemical processes in an aquifer system.</title>
        <authorList>
            <person name="Anantharaman K."/>
            <person name="Brown C.T."/>
            <person name="Hug L.A."/>
            <person name="Sharon I."/>
            <person name="Castelle C.J."/>
            <person name="Probst A.J."/>
            <person name="Thomas B.C."/>
            <person name="Singh A."/>
            <person name="Wilkins M.J."/>
            <person name="Karaoz U."/>
            <person name="Brodie E.L."/>
            <person name="Williams K.H."/>
            <person name="Hubbard S.S."/>
            <person name="Banfield J.F."/>
        </authorList>
    </citation>
    <scope>NUCLEOTIDE SEQUENCE [LARGE SCALE GENOMIC DNA]</scope>
</reference>
<gene>
    <name evidence="1" type="ORF">A2875_01835</name>
</gene>
<dbReference type="Gene3D" id="3.10.450.530">
    <property type="entry name" value="Ribonuclease toxin, BrnT, of type II toxin-antitoxin system"/>
    <property type="match status" value="1"/>
</dbReference>
<dbReference type="EMBL" id="MFJJ01000062">
    <property type="protein sequence ID" value="OGG12460.1"/>
    <property type="molecule type" value="Genomic_DNA"/>
</dbReference>
<dbReference type="AlphaFoldDB" id="A0A1F5ZJ13"/>
<sequence length="93" mass="11107">MKYIGWDDEKNQKLKRERRISFEDAITAILEGRILGKTDHPNQKRYPGQKLYILEISEYVFVVPYVEDDEKIFLKTMFPSRKYTKNFIEKGGT</sequence>
<proteinExistence type="predicted"/>
<name>A0A1F5ZJ13_9BACT</name>
<dbReference type="Proteomes" id="UP000177416">
    <property type="component" value="Unassembled WGS sequence"/>
</dbReference>
<evidence type="ECO:0000313" key="1">
    <source>
        <dbReference type="EMBL" id="OGG12460.1"/>
    </source>
</evidence>
<comment type="caution">
    <text evidence="1">The sequence shown here is derived from an EMBL/GenBank/DDBJ whole genome shotgun (WGS) entry which is preliminary data.</text>
</comment>
<organism evidence="1 2">
    <name type="scientific">Candidatus Gottesmanbacteria bacterium RIFCSPHIGHO2_01_FULL_46_14</name>
    <dbReference type="NCBI Taxonomy" id="1798380"/>
    <lineage>
        <taxon>Bacteria</taxon>
        <taxon>Candidatus Gottesmaniibacteriota</taxon>
    </lineage>
</organism>